<dbReference type="Pfam" id="PF24854">
    <property type="entry name" value="DUF7728"/>
    <property type="match status" value="1"/>
</dbReference>
<gene>
    <name evidence="3" type="ORF">OHK93_003483</name>
</gene>
<dbReference type="AlphaFoldDB" id="A0AA43TUP9"/>
<dbReference type="EMBL" id="JAPUFD010000018">
    <property type="protein sequence ID" value="MDI1492271.1"/>
    <property type="molecule type" value="Genomic_DNA"/>
</dbReference>
<evidence type="ECO:0000256" key="1">
    <source>
        <dbReference type="SAM" id="Phobius"/>
    </source>
</evidence>
<keyword evidence="4" id="KW-1185">Reference proteome</keyword>
<evidence type="ECO:0000313" key="4">
    <source>
        <dbReference type="Proteomes" id="UP001161017"/>
    </source>
</evidence>
<dbReference type="Proteomes" id="UP001161017">
    <property type="component" value="Unassembled WGS sequence"/>
</dbReference>
<feature type="transmembrane region" description="Helical" evidence="1">
    <location>
        <begin position="296"/>
        <end position="326"/>
    </location>
</feature>
<name>A0AA43TUP9_9LECA</name>
<keyword evidence="1" id="KW-1133">Transmembrane helix</keyword>
<reference evidence="3" key="1">
    <citation type="journal article" date="2023" name="Genome Biol. Evol.">
        <title>First Whole Genome Sequence and Flow Cytometry Genome Size Data for the Lichen-Forming Fungus Ramalina farinacea (Ascomycota).</title>
        <authorList>
            <person name="Llewellyn T."/>
            <person name="Mian S."/>
            <person name="Hill R."/>
            <person name="Leitch I.J."/>
            <person name="Gaya E."/>
        </authorList>
    </citation>
    <scope>NUCLEOTIDE SEQUENCE</scope>
    <source>
        <strain evidence="3">LIQ254RAFAR</strain>
    </source>
</reference>
<dbReference type="PANTHER" id="PTHR40622">
    <property type="match status" value="1"/>
</dbReference>
<protein>
    <recommendedName>
        <fullName evidence="2">DUF7728 domain-containing protein</fullName>
    </recommendedName>
</protein>
<comment type="caution">
    <text evidence="3">The sequence shown here is derived from an EMBL/GenBank/DDBJ whole genome shotgun (WGS) entry which is preliminary data.</text>
</comment>
<proteinExistence type="predicted"/>
<evidence type="ECO:0000313" key="3">
    <source>
        <dbReference type="EMBL" id="MDI1492271.1"/>
    </source>
</evidence>
<feature type="domain" description="DUF7728" evidence="2">
    <location>
        <begin position="45"/>
        <end position="185"/>
    </location>
</feature>
<keyword evidence="1" id="KW-0472">Membrane</keyword>
<accession>A0AA43TUP9</accession>
<organism evidence="3 4">
    <name type="scientific">Ramalina farinacea</name>
    <dbReference type="NCBI Taxonomy" id="258253"/>
    <lineage>
        <taxon>Eukaryota</taxon>
        <taxon>Fungi</taxon>
        <taxon>Dikarya</taxon>
        <taxon>Ascomycota</taxon>
        <taxon>Pezizomycotina</taxon>
        <taxon>Lecanoromycetes</taxon>
        <taxon>OSLEUM clade</taxon>
        <taxon>Lecanoromycetidae</taxon>
        <taxon>Lecanorales</taxon>
        <taxon>Lecanorineae</taxon>
        <taxon>Ramalinaceae</taxon>
        <taxon>Ramalina</taxon>
    </lineage>
</organism>
<sequence length="368" mass="40202">MLYPSFLSAGAFALTANAFLIPGDLEAFTDKEVLHPAVSPDLQGQQHVTLDCSSCPYALNSERNGVHEWMSGVGSDLEMTVDSEDGALRLNEVPFYPIQTAGLPPALHVSQQKKADEASTAEAYQRDLRLSYSVEFNEQKADDSSSLITITMSVLALDGEMVKVDDLEIKAIKDVSGQMILLSATSVTPSPDSPDAKCTNALCRVFSKILHNVNKAKAAATTAGQRVKCFCVKCFQRLAGKHVPHLQDGPGAHRRPDGTLELPTHLKFRPHHMHGHRHGGFLHRLAHIMWATVKLAFVPILIGVAFGMAASAIGMLVGQLVVFLWLKYRKDQHVIYEPVASDEKDGLPAYEDVPTVEVKDEKDIEAKA</sequence>
<evidence type="ECO:0000259" key="2">
    <source>
        <dbReference type="Pfam" id="PF24854"/>
    </source>
</evidence>
<dbReference type="PANTHER" id="PTHR40622:SF1">
    <property type="match status" value="1"/>
</dbReference>
<dbReference type="InterPro" id="IPR056145">
    <property type="entry name" value="DUF7728"/>
</dbReference>
<keyword evidence="1" id="KW-0812">Transmembrane</keyword>